<keyword evidence="1" id="KW-0812">Transmembrane</keyword>
<dbReference type="GO" id="GO:0042925">
    <property type="term" value="F:benzoate transmembrane transporter activity"/>
    <property type="evidence" value="ECO:0007669"/>
    <property type="project" value="InterPro"/>
</dbReference>
<feature type="transmembrane region" description="Helical" evidence="1">
    <location>
        <begin position="187"/>
        <end position="207"/>
    </location>
</feature>
<evidence type="ECO:0000313" key="2">
    <source>
        <dbReference type="EMBL" id="CAB4587494.1"/>
    </source>
</evidence>
<dbReference type="GO" id="GO:0005886">
    <property type="term" value="C:plasma membrane"/>
    <property type="evidence" value="ECO:0007669"/>
    <property type="project" value="TreeGrafter"/>
</dbReference>
<dbReference type="EMBL" id="CAEZUD010000016">
    <property type="protein sequence ID" value="CAB4587494.1"/>
    <property type="molecule type" value="Genomic_DNA"/>
</dbReference>
<feature type="transmembrane region" description="Helical" evidence="1">
    <location>
        <begin position="147"/>
        <end position="167"/>
    </location>
</feature>
<dbReference type="PANTHER" id="PTHR30199">
    <property type="entry name" value="MFS FAMILY TRANSPORTER, PREDICTED SUBSTRATE BENZOATE"/>
    <property type="match status" value="1"/>
</dbReference>
<keyword evidence="1" id="KW-0472">Membrane</keyword>
<proteinExistence type="predicted"/>
<dbReference type="Pfam" id="PF03594">
    <property type="entry name" value="BenE"/>
    <property type="match status" value="1"/>
</dbReference>
<feature type="transmembrane region" description="Helical" evidence="1">
    <location>
        <begin position="116"/>
        <end position="135"/>
    </location>
</feature>
<dbReference type="AlphaFoldDB" id="A0A6J6FKJ1"/>
<feature type="transmembrane region" description="Helical" evidence="1">
    <location>
        <begin position="66"/>
        <end position="85"/>
    </location>
</feature>
<gene>
    <name evidence="2" type="ORF">UFOPK1778_00464</name>
</gene>
<feature type="transmembrane region" description="Helical" evidence="1">
    <location>
        <begin position="228"/>
        <end position="250"/>
    </location>
</feature>
<sequence length="409" mass="42645">MEQMYTGTEDLSPLRAVAHNLRTLPKAISLGAAVAGVLTVLIGTFGTGPIIVQAAQAGGLTSDQTASWFFAVLVGSGIYGIYMSLRMRMPLLGAWSTPSTALLVTGLATHTINEAVAAYFIAAILLTIIGAAGLLEKILSVVPRPVTMAMLGGVLFNFGVAIFPAAIKEPAVVLPMIIVFFIGRRYKWRAPIVAAFAIGLLISALVGKAHQPNLNLSIVHPTWITPHFTIGAIFTLSIPLLLMTLTSQYAPGMSVLTGFGYKAPVNRSLVTGGLLSFAGAGFLGSGVNSAAITAAIGAGEHSDPDRSRRYTAGVVSGLTYVAFGIFGAAFLGFLGSIPIAMLAAIAGLALMPAIANSTHEALIDPQYREAALVTLMITVSNISAFKLGAPFWGLVGGVIVHQIVIFKRR</sequence>
<reference evidence="2" key="1">
    <citation type="submission" date="2020-05" db="EMBL/GenBank/DDBJ databases">
        <authorList>
            <person name="Chiriac C."/>
            <person name="Salcher M."/>
            <person name="Ghai R."/>
            <person name="Kavagutti S V."/>
        </authorList>
    </citation>
    <scope>NUCLEOTIDE SEQUENCE</scope>
</reference>
<dbReference type="PANTHER" id="PTHR30199:SF0">
    <property type="entry name" value="INNER MEMBRANE PROTEIN YDCO"/>
    <property type="match status" value="1"/>
</dbReference>
<accession>A0A6J6FKJ1</accession>
<feature type="transmembrane region" description="Helical" evidence="1">
    <location>
        <begin position="310"/>
        <end position="331"/>
    </location>
</feature>
<feature type="transmembrane region" description="Helical" evidence="1">
    <location>
        <begin position="337"/>
        <end position="355"/>
    </location>
</feature>
<dbReference type="NCBIfam" id="TIGR00843">
    <property type="entry name" value="benE"/>
    <property type="match status" value="1"/>
</dbReference>
<feature type="transmembrane region" description="Helical" evidence="1">
    <location>
        <begin position="389"/>
        <end position="406"/>
    </location>
</feature>
<dbReference type="InterPro" id="IPR004711">
    <property type="entry name" value="Benzoate_Transporter"/>
</dbReference>
<feature type="transmembrane region" description="Helical" evidence="1">
    <location>
        <begin position="27"/>
        <end position="46"/>
    </location>
</feature>
<name>A0A6J6FKJ1_9ZZZZ</name>
<organism evidence="2">
    <name type="scientific">freshwater metagenome</name>
    <dbReference type="NCBI Taxonomy" id="449393"/>
    <lineage>
        <taxon>unclassified sequences</taxon>
        <taxon>metagenomes</taxon>
        <taxon>ecological metagenomes</taxon>
    </lineage>
</organism>
<evidence type="ECO:0000256" key="1">
    <source>
        <dbReference type="SAM" id="Phobius"/>
    </source>
</evidence>
<protein>
    <submittedName>
        <fullName evidence="2">Unannotated protein</fullName>
    </submittedName>
</protein>
<keyword evidence="1" id="KW-1133">Transmembrane helix</keyword>
<feature type="transmembrane region" description="Helical" evidence="1">
    <location>
        <begin position="270"/>
        <end position="298"/>
    </location>
</feature>